<dbReference type="EMBL" id="BMGC01000038">
    <property type="protein sequence ID" value="GGB44379.1"/>
    <property type="molecule type" value="Genomic_DNA"/>
</dbReference>
<reference evidence="2" key="1">
    <citation type="journal article" date="2014" name="Int. J. Syst. Evol. Microbiol.">
        <title>Complete genome sequence of Corynebacterium casei LMG S-19264T (=DSM 44701T), isolated from a smear-ripened cheese.</title>
        <authorList>
            <consortium name="US DOE Joint Genome Institute (JGI-PGF)"/>
            <person name="Walter F."/>
            <person name="Albersmeier A."/>
            <person name="Kalinowski J."/>
            <person name="Ruckert C."/>
        </authorList>
    </citation>
    <scope>NUCLEOTIDE SEQUENCE</scope>
    <source>
        <strain evidence="2">CGMCC 1.12827</strain>
    </source>
</reference>
<organism evidence="2 3">
    <name type="scientific">Gordonia jinhuaensis</name>
    <dbReference type="NCBI Taxonomy" id="1517702"/>
    <lineage>
        <taxon>Bacteria</taxon>
        <taxon>Bacillati</taxon>
        <taxon>Actinomycetota</taxon>
        <taxon>Actinomycetes</taxon>
        <taxon>Mycobacteriales</taxon>
        <taxon>Gordoniaceae</taxon>
        <taxon>Gordonia</taxon>
    </lineage>
</organism>
<proteinExistence type="predicted"/>
<dbReference type="AlphaFoldDB" id="A0A916TGP4"/>
<protein>
    <submittedName>
        <fullName evidence="2">Uncharacterized protein</fullName>
    </submittedName>
</protein>
<reference evidence="2" key="2">
    <citation type="submission" date="2020-09" db="EMBL/GenBank/DDBJ databases">
        <authorList>
            <person name="Sun Q."/>
            <person name="Zhou Y."/>
        </authorList>
    </citation>
    <scope>NUCLEOTIDE SEQUENCE</scope>
    <source>
        <strain evidence="2">CGMCC 1.12827</strain>
    </source>
</reference>
<evidence type="ECO:0000256" key="1">
    <source>
        <dbReference type="SAM" id="MobiDB-lite"/>
    </source>
</evidence>
<dbReference type="Proteomes" id="UP000621454">
    <property type="component" value="Unassembled WGS sequence"/>
</dbReference>
<feature type="region of interest" description="Disordered" evidence="1">
    <location>
        <begin position="1"/>
        <end position="24"/>
    </location>
</feature>
<evidence type="ECO:0000313" key="2">
    <source>
        <dbReference type="EMBL" id="GGB44379.1"/>
    </source>
</evidence>
<evidence type="ECO:0000313" key="3">
    <source>
        <dbReference type="Proteomes" id="UP000621454"/>
    </source>
</evidence>
<accession>A0A916TGP4</accession>
<name>A0A916TGP4_9ACTN</name>
<sequence>MASGRPASGRSGEPDPFGDRSSGCGVAPGVVAVGGVTTGPTAELLVWLLLGWLLVGSELVGWELVDSELVGWTVSDGDEVGDDDGSLVDEPAVVGTSVGVFSPPPWSPPWW</sequence>
<gene>
    <name evidence="2" type="ORF">GCM10011489_34830</name>
</gene>
<keyword evidence="3" id="KW-1185">Reference proteome</keyword>
<comment type="caution">
    <text evidence="2">The sequence shown here is derived from an EMBL/GenBank/DDBJ whole genome shotgun (WGS) entry which is preliminary data.</text>
</comment>